<gene>
    <name evidence="1" type="ORF">A3B30_00435</name>
</gene>
<protein>
    <submittedName>
        <fullName evidence="1">Uncharacterized protein</fullName>
    </submittedName>
</protein>
<sequence>MTKKLGKEILNVAEGAALVEAADSGLVENAFGELQHVFGSNVEFMPSELGELGTGVEHLVDTAQAFTLPLATVMIAYAGMKHMLKPLSSRE</sequence>
<dbReference type="Proteomes" id="UP000178248">
    <property type="component" value="Unassembled WGS sequence"/>
</dbReference>
<organism evidence="1 2">
    <name type="scientific">Candidatus Komeilibacteria bacterium RIFCSPLOWO2_01_FULL_52_15</name>
    <dbReference type="NCBI Taxonomy" id="1798551"/>
    <lineage>
        <taxon>Bacteria</taxon>
        <taxon>Candidatus Komeiliibacteriota</taxon>
    </lineage>
</organism>
<comment type="caution">
    <text evidence="1">The sequence shown here is derived from an EMBL/GenBank/DDBJ whole genome shotgun (WGS) entry which is preliminary data.</text>
</comment>
<dbReference type="STRING" id="1798551.A3B30_00435"/>
<evidence type="ECO:0000313" key="1">
    <source>
        <dbReference type="EMBL" id="OGY91798.1"/>
    </source>
</evidence>
<name>A0A1G2BRT2_9BACT</name>
<reference evidence="1 2" key="1">
    <citation type="journal article" date="2016" name="Nat. Commun.">
        <title>Thousands of microbial genomes shed light on interconnected biogeochemical processes in an aquifer system.</title>
        <authorList>
            <person name="Anantharaman K."/>
            <person name="Brown C.T."/>
            <person name="Hug L.A."/>
            <person name="Sharon I."/>
            <person name="Castelle C.J."/>
            <person name="Probst A.J."/>
            <person name="Thomas B.C."/>
            <person name="Singh A."/>
            <person name="Wilkins M.J."/>
            <person name="Karaoz U."/>
            <person name="Brodie E.L."/>
            <person name="Williams K.H."/>
            <person name="Hubbard S.S."/>
            <person name="Banfield J.F."/>
        </authorList>
    </citation>
    <scope>NUCLEOTIDE SEQUENCE [LARGE SCALE GENOMIC DNA]</scope>
</reference>
<proteinExistence type="predicted"/>
<dbReference type="EMBL" id="MHKM01000011">
    <property type="protein sequence ID" value="OGY91798.1"/>
    <property type="molecule type" value="Genomic_DNA"/>
</dbReference>
<accession>A0A1G2BRT2</accession>
<dbReference type="AlphaFoldDB" id="A0A1G2BRT2"/>
<evidence type="ECO:0000313" key="2">
    <source>
        <dbReference type="Proteomes" id="UP000178248"/>
    </source>
</evidence>